<organism evidence="3 4">
    <name type="scientific">Camellia sinensis</name>
    <name type="common">Tea plant</name>
    <name type="synonym">Thea sinensis</name>
    <dbReference type="NCBI Taxonomy" id="4442"/>
    <lineage>
        <taxon>Eukaryota</taxon>
        <taxon>Viridiplantae</taxon>
        <taxon>Streptophyta</taxon>
        <taxon>Embryophyta</taxon>
        <taxon>Tracheophyta</taxon>
        <taxon>Spermatophyta</taxon>
        <taxon>Magnoliopsida</taxon>
        <taxon>eudicotyledons</taxon>
        <taxon>Gunneridae</taxon>
        <taxon>Pentapetalae</taxon>
        <taxon>asterids</taxon>
        <taxon>Ericales</taxon>
        <taxon>Theaceae</taxon>
        <taxon>Camellia</taxon>
    </lineage>
</organism>
<dbReference type="Proteomes" id="UP000593564">
    <property type="component" value="Unassembled WGS sequence"/>
</dbReference>
<dbReference type="SUPFAM" id="SSF57889">
    <property type="entry name" value="Cysteine-rich domain"/>
    <property type="match status" value="2"/>
</dbReference>
<dbReference type="PANTHER" id="PTHR32410">
    <property type="entry name" value="CYSTEINE/HISTIDINE-RICH C1 DOMAIN FAMILY PROTEIN"/>
    <property type="match status" value="1"/>
</dbReference>
<evidence type="ECO:0000313" key="3">
    <source>
        <dbReference type="EMBL" id="KAF5933816.1"/>
    </source>
</evidence>
<evidence type="ECO:0000256" key="1">
    <source>
        <dbReference type="ARBA" id="ARBA00022737"/>
    </source>
</evidence>
<dbReference type="InterPro" id="IPR053192">
    <property type="entry name" value="Vacuole_Formation_Reg"/>
</dbReference>
<evidence type="ECO:0000313" key="4">
    <source>
        <dbReference type="Proteomes" id="UP000593564"/>
    </source>
</evidence>
<dbReference type="PANTHER" id="PTHR32410:SF216">
    <property type="entry name" value="PHORBOL-ESTER_DAG-TYPE DOMAIN-CONTAINING PROTEIN"/>
    <property type="match status" value="1"/>
</dbReference>
<dbReference type="EMBL" id="JACBKZ010000014">
    <property type="protein sequence ID" value="KAF5933816.1"/>
    <property type="molecule type" value="Genomic_DNA"/>
</dbReference>
<feature type="domain" description="DC1" evidence="2">
    <location>
        <begin position="25"/>
        <end position="69"/>
    </location>
</feature>
<comment type="caution">
    <text evidence="3">The sequence shown here is derived from an EMBL/GenBank/DDBJ whole genome shotgun (WGS) entry which is preliminary data.</text>
</comment>
<sequence length="362" mass="41739">MCSTCDFWIHEDCALLPTTFKYRGHVHPLTLCYSSLYDASCRICQEGFRNYQWSYQCRGCQYHAHANCATKTKEIETVAGVEELDMTNLFHLPMPDESINLFNQFVEQLNVLTVNLINQFVEQLDLEHASNKIEAKLYNSIHSHPLILFDVDSEDNLCSMSKLSIHNDEQKNEKICDACVQPIPVPFYGCSHSQCDFFMHKCCVELPIEIQHPCHPHPLSLDNRSSYFGWFTCRGCGKQCNGFTFQCTTDECTFNETFYLDVNLFGWKKMFSDGVTDKLIPKAYGSGFPSDGTSDLMQTTHHKRETQSVVQQLSMSTGSRISLNFWREYNSLRFLTTLFFFNSMKMFFSETNAALLTKICNF</sequence>
<protein>
    <recommendedName>
        <fullName evidence="2">DC1 domain-containing protein</fullName>
    </recommendedName>
</protein>
<reference evidence="3 4" key="2">
    <citation type="submission" date="2020-07" db="EMBL/GenBank/DDBJ databases">
        <title>Genome assembly of wild tea tree DASZ reveals pedigree and selection history of tea varieties.</title>
        <authorList>
            <person name="Zhang W."/>
        </authorList>
    </citation>
    <scope>NUCLEOTIDE SEQUENCE [LARGE SCALE GENOMIC DNA]</scope>
    <source>
        <strain evidence="4">cv. G240</strain>
        <tissue evidence="3">Leaf</tissue>
    </source>
</reference>
<name>A0A7J7G3F0_CAMSI</name>
<reference evidence="4" key="1">
    <citation type="journal article" date="2020" name="Nat. Commun.">
        <title>Genome assembly of wild tea tree DASZ reveals pedigree and selection history of tea varieties.</title>
        <authorList>
            <person name="Zhang W."/>
            <person name="Zhang Y."/>
            <person name="Qiu H."/>
            <person name="Guo Y."/>
            <person name="Wan H."/>
            <person name="Zhang X."/>
            <person name="Scossa F."/>
            <person name="Alseekh S."/>
            <person name="Zhang Q."/>
            <person name="Wang P."/>
            <person name="Xu L."/>
            <person name="Schmidt M.H."/>
            <person name="Jia X."/>
            <person name="Li D."/>
            <person name="Zhu A."/>
            <person name="Guo F."/>
            <person name="Chen W."/>
            <person name="Ni D."/>
            <person name="Usadel B."/>
            <person name="Fernie A.R."/>
            <person name="Wen W."/>
        </authorList>
    </citation>
    <scope>NUCLEOTIDE SEQUENCE [LARGE SCALE GENOMIC DNA]</scope>
    <source>
        <strain evidence="4">cv. G240</strain>
    </source>
</reference>
<dbReference type="AlphaFoldDB" id="A0A7J7G3F0"/>
<keyword evidence="4" id="KW-1185">Reference proteome</keyword>
<accession>A0A7J7G3F0</accession>
<dbReference type="InterPro" id="IPR004146">
    <property type="entry name" value="DC1"/>
</dbReference>
<gene>
    <name evidence="3" type="ORF">HYC85_029987</name>
</gene>
<proteinExistence type="predicted"/>
<dbReference type="Pfam" id="PF03107">
    <property type="entry name" value="C1_2"/>
    <property type="match status" value="1"/>
</dbReference>
<evidence type="ECO:0000259" key="2">
    <source>
        <dbReference type="Pfam" id="PF03107"/>
    </source>
</evidence>
<keyword evidence="1" id="KW-0677">Repeat</keyword>
<dbReference type="InterPro" id="IPR046349">
    <property type="entry name" value="C1-like_sf"/>
</dbReference>